<dbReference type="EMBL" id="CABVQC010000070">
    <property type="protein sequence ID" value="VWC40545.1"/>
    <property type="molecule type" value="Genomic_DNA"/>
</dbReference>
<dbReference type="InterPro" id="IPR007055">
    <property type="entry name" value="BON_dom"/>
</dbReference>
<evidence type="ECO:0000313" key="5">
    <source>
        <dbReference type="Proteomes" id="UP000494261"/>
    </source>
</evidence>
<sequence length="130" mass="13365">MSVRRIPVRRTIAALAGMFVMAAAAAQTPADDAGASTAAPVSPPDAATAGKATKAAKAADRQLMKRVARVLSRVAGLDSSRMLVRARDGAVTLSGTVRDNVQVSLAVAAAQAVPGVRVVYNRLRLSTQRG</sequence>
<dbReference type="Proteomes" id="UP000494261">
    <property type="component" value="Unassembled WGS sequence"/>
</dbReference>
<dbReference type="PROSITE" id="PS50914">
    <property type="entry name" value="BON"/>
    <property type="match status" value="1"/>
</dbReference>
<protein>
    <submittedName>
        <fullName evidence="4">Transporter</fullName>
    </submittedName>
</protein>
<feature type="domain" description="BON" evidence="3">
    <location>
        <begin position="59"/>
        <end position="127"/>
    </location>
</feature>
<keyword evidence="2" id="KW-0732">Signal</keyword>
<accession>A0A6P2RT23</accession>
<dbReference type="Pfam" id="PF04972">
    <property type="entry name" value="BON"/>
    <property type="match status" value="1"/>
</dbReference>
<proteinExistence type="predicted"/>
<dbReference type="Gene3D" id="3.30.1340.30">
    <property type="match status" value="1"/>
</dbReference>
<gene>
    <name evidence="4" type="ORF">BLA13014_06851</name>
</gene>
<feature type="region of interest" description="Disordered" evidence="1">
    <location>
        <begin position="32"/>
        <end position="53"/>
    </location>
</feature>
<dbReference type="RefSeq" id="WP_235996267.1">
    <property type="nucleotide sequence ID" value="NZ_CABVQC010000070.1"/>
</dbReference>
<reference evidence="4 5" key="1">
    <citation type="submission" date="2019-09" db="EMBL/GenBank/DDBJ databases">
        <authorList>
            <person name="Depoorter E."/>
        </authorList>
    </citation>
    <scope>NUCLEOTIDE SEQUENCE [LARGE SCALE GENOMIC DNA]</scope>
    <source>
        <strain evidence="4">LMG 13014</strain>
    </source>
</reference>
<evidence type="ECO:0000256" key="2">
    <source>
        <dbReference type="SAM" id="SignalP"/>
    </source>
</evidence>
<evidence type="ECO:0000259" key="3">
    <source>
        <dbReference type="PROSITE" id="PS50914"/>
    </source>
</evidence>
<organism evidence="4 5">
    <name type="scientific">Burkholderia aenigmatica</name>
    <dbReference type="NCBI Taxonomy" id="2015348"/>
    <lineage>
        <taxon>Bacteria</taxon>
        <taxon>Pseudomonadati</taxon>
        <taxon>Pseudomonadota</taxon>
        <taxon>Betaproteobacteria</taxon>
        <taxon>Burkholderiales</taxon>
        <taxon>Burkholderiaceae</taxon>
        <taxon>Burkholderia</taxon>
        <taxon>Burkholderia cepacia complex</taxon>
    </lineage>
</organism>
<evidence type="ECO:0000313" key="4">
    <source>
        <dbReference type="EMBL" id="VWC40545.1"/>
    </source>
</evidence>
<name>A0A6P2RT23_9BURK</name>
<evidence type="ECO:0000256" key="1">
    <source>
        <dbReference type="SAM" id="MobiDB-lite"/>
    </source>
</evidence>
<feature type="signal peptide" evidence="2">
    <location>
        <begin position="1"/>
        <end position="26"/>
    </location>
</feature>
<dbReference type="AlphaFoldDB" id="A0A6P2RT23"/>
<feature type="chain" id="PRO_5027012525" evidence="2">
    <location>
        <begin position="27"/>
        <end position="130"/>
    </location>
</feature>